<reference evidence="6 7" key="1">
    <citation type="submission" date="2014-02" db="EMBL/GenBank/DDBJ databases">
        <title>The Genome Sequence of Trichophyton interdigitale MR816.</title>
        <authorList>
            <consortium name="The Broad Institute Genomics Platform"/>
            <person name="Cuomo C.A."/>
            <person name="White T.C."/>
            <person name="Graser Y."/>
            <person name="Martinez-Rossi N."/>
            <person name="Heitman J."/>
            <person name="Young S.K."/>
            <person name="Zeng Q."/>
            <person name="Gargeya S."/>
            <person name="Abouelleil A."/>
            <person name="Alvarado L."/>
            <person name="Chapman S.B."/>
            <person name="Gainer-Dewar J."/>
            <person name="Goldberg J."/>
            <person name="Griggs A."/>
            <person name="Gujja S."/>
            <person name="Hansen M."/>
            <person name="Howarth C."/>
            <person name="Imamovic A."/>
            <person name="Larimer J."/>
            <person name="Martinez D."/>
            <person name="Murphy C."/>
            <person name="Pearson M.D."/>
            <person name="Persinoti G."/>
            <person name="Poon T."/>
            <person name="Priest M."/>
            <person name="Roberts A.D."/>
            <person name="Saif S."/>
            <person name="Shea T.D."/>
            <person name="Sykes S.N."/>
            <person name="Wortman J."/>
            <person name="Nusbaum C."/>
            <person name="Birren B."/>
        </authorList>
    </citation>
    <scope>NUCLEOTIDE SEQUENCE [LARGE SCALE GENOMIC DNA]</scope>
    <source>
        <strain evidence="6 7">MR816</strain>
    </source>
</reference>
<evidence type="ECO:0000256" key="1">
    <source>
        <dbReference type="ARBA" id="ARBA00008361"/>
    </source>
</evidence>
<sequence>MATFASNNFSYTAYASFRPEYPQRLYDMIFAYHRGGYDTCLDLGCGHGLVARFLAPKFKKVYGVDPSAGMIEQAKNLTKEQNVEFVQAAAESLPFIEDRSVDMVVAGVAAHWFSYPPLFAELQRVMKPGGTLAFWGYSDHFLVDYPKGSAVMQEYCYGPGKDNLAKYWIQPGSTIMREKLRAIQPPTDQWADIQRLEYQPGLNGPDSGEGTKFMEAEITLRQATEYVRTWSAYQRWKDDHPDQVRRSEGGTGDIADQMLEAIIKSEDGLRDVPSPEDKVVKIEWLSALILGRKL</sequence>
<keyword evidence="2" id="KW-0489">Methyltransferase</keyword>
<dbReference type="GO" id="GO:0008757">
    <property type="term" value="F:S-adenosylmethionine-dependent methyltransferase activity"/>
    <property type="evidence" value="ECO:0007669"/>
    <property type="project" value="InterPro"/>
</dbReference>
<dbReference type="SUPFAM" id="SSF53335">
    <property type="entry name" value="S-adenosyl-L-methionine-dependent methyltransferases"/>
    <property type="match status" value="1"/>
</dbReference>
<dbReference type="Pfam" id="PF08241">
    <property type="entry name" value="Methyltransf_11"/>
    <property type="match status" value="1"/>
</dbReference>
<evidence type="ECO:0000313" key="7">
    <source>
        <dbReference type="Proteomes" id="UP000024533"/>
    </source>
</evidence>
<keyword evidence="4" id="KW-0949">S-adenosyl-L-methionine</keyword>
<gene>
    <name evidence="6" type="ORF">H109_02370</name>
</gene>
<protein>
    <recommendedName>
        <fullName evidence="5">Methyltransferase type 11 domain-containing protein</fullName>
    </recommendedName>
</protein>
<comment type="similarity">
    <text evidence="1">Belongs to the methyltransferase superfamily.</text>
</comment>
<dbReference type="InterPro" id="IPR013216">
    <property type="entry name" value="Methyltransf_11"/>
</dbReference>
<organism evidence="6 7">
    <name type="scientific">Trichophyton interdigitale (strain MR816)</name>
    <dbReference type="NCBI Taxonomy" id="1215338"/>
    <lineage>
        <taxon>Eukaryota</taxon>
        <taxon>Fungi</taxon>
        <taxon>Dikarya</taxon>
        <taxon>Ascomycota</taxon>
        <taxon>Pezizomycotina</taxon>
        <taxon>Eurotiomycetes</taxon>
        <taxon>Eurotiomycetidae</taxon>
        <taxon>Onygenales</taxon>
        <taxon>Arthrodermataceae</taxon>
        <taxon>Trichophyton</taxon>
    </lineage>
</organism>
<dbReference type="OMA" id="RTWSAYH"/>
<dbReference type="AlphaFoldDB" id="A0A059JD70"/>
<dbReference type="STRING" id="1215338.A0A059JD70"/>
<dbReference type="InterPro" id="IPR051052">
    <property type="entry name" value="Diverse_substrate_MTase"/>
</dbReference>
<feature type="domain" description="Methyltransferase type 11" evidence="5">
    <location>
        <begin position="41"/>
        <end position="134"/>
    </location>
</feature>
<dbReference type="GO" id="GO:0032259">
    <property type="term" value="P:methylation"/>
    <property type="evidence" value="ECO:0007669"/>
    <property type="project" value="UniProtKB-KW"/>
</dbReference>
<evidence type="ECO:0000256" key="4">
    <source>
        <dbReference type="ARBA" id="ARBA00022691"/>
    </source>
</evidence>
<name>A0A059JD70_TRIIM</name>
<accession>A0A059JD70</accession>
<keyword evidence="3" id="KW-0808">Transferase</keyword>
<dbReference type="OrthoDB" id="10027013at2759"/>
<dbReference type="Gene3D" id="3.40.50.150">
    <property type="entry name" value="Vaccinia Virus protein VP39"/>
    <property type="match status" value="1"/>
</dbReference>
<dbReference type="Proteomes" id="UP000024533">
    <property type="component" value="Unassembled WGS sequence"/>
</dbReference>
<proteinExistence type="inferred from homology"/>
<evidence type="ECO:0000313" key="6">
    <source>
        <dbReference type="EMBL" id="KDB25800.1"/>
    </source>
</evidence>
<dbReference type="HOGENOM" id="CLU_049344_1_2_1"/>
<evidence type="ECO:0000256" key="3">
    <source>
        <dbReference type="ARBA" id="ARBA00022679"/>
    </source>
</evidence>
<dbReference type="PANTHER" id="PTHR44942">
    <property type="entry name" value="METHYLTRANSF_11 DOMAIN-CONTAINING PROTEIN"/>
    <property type="match status" value="1"/>
</dbReference>
<dbReference type="CDD" id="cd02440">
    <property type="entry name" value="AdoMet_MTases"/>
    <property type="match status" value="1"/>
</dbReference>
<evidence type="ECO:0000259" key="5">
    <source>
        <dbReference type="Pfam" id="PF08241"/>
    </source>
</evidence>
<comment type="caution">
    <text evidence="6">The sequence shown here is derived from an EMBL/GenBank/DDBJ whole genome shotgun (WGS) entry which is preliminary data.</text>
</comment>
<keyword evidence="7" id="KW-1185">Reference proteome</keyword>
<dbReference type="EMBL" id="AOKY01000178">
    <property type="protein sequence ID" value="KDB25800.1"/>
    <property type="molecule type" value="Genomic_DNA"/>
</dbReference>
<dbReference type="InterPro" id="IPR029063">
    <property type="entry name" value="SAM-dependent_MTases_sf"/>
</dbReference>
<dbReference type="PANTHER" id="PTHR44942:SF4">
    <property type="entry name" value="METHYLTRANSFERASE TYPE 11 DOMAIN-CONTAINING PROTEIN"/>
    <property type="match status" value="1"/>
</dbReference>
<evidence type="ECO:0000256" key="2">
    <source>
        <dbReference type="ARBA" id="ARBA00022603"/>
    </source>
</evidence>